<comment type="caution">
    <text evidence="1">The sequence shown here is derived from an EMBL/GenBank/DDBJ whole genome shotgun (WGS) entry which is preliminary data.</text>
</comment>
<proteinExistence type="predicted"/>
<organism evidence="1 2">
    <name type="scientific">Methylobacterium isbiliense</name>
    <dbReference type="NCBI Taxonomy" id="315478"/>
    <lineage>
        <taxon>Bacteria</taxon>
        <taxon>Pseudomonadati</taxon>
        <taxon>Pseudomonadota</taxon>
        <taxon>Alphaproteobacteria</taxon>
        <taxon>Hyphomicrobiales</taxon>
        <taxon>Methylobacteriaceae</taxon>
        <taxon>Methylobacterium</taxon>
    </lineage>
</organism>
<dbReference type="EMBL" id="BPQQ01000049">
    <property type="protein sequence ID" value="GJE02199.1"/>
    <property type="molecule type" value="Genomic_DNA"/>
</dbReference>
<dbReference type="Proteomes" id="UP001055153">
    <property type="component" value="Unassembled WGS sequence"/>
</dbReference>
<protein>
    <recommendedName>
        <fullName evidence="3">Transposase</fullName>
    </recommendedName>
</protein>
<reference evidence="1" key="2">
    <citation type="submission" date="2021-08" db="EMBL/GenBank/DDBJ databases">
        <authorList>
            <person name="Tani A."/>
            <person name="Ola A."/>
            <person name="Ogura Y."/>
            <person name="Katsura K."/>
            <person name="Hayashi T."/>
        </authorList>
    </citation>
    <scope>NUCLEOTIDE SEQUENCE</scope>
    <source>
        <strain evidence="1">DSM 17168</strain>
    </source>
</reference>
<dbReference type="PANTHER" id="PTHR37936">
    <property type="entry name" value="TRANSPOSASE INSC FOR INSERTION ELEMENT IS2A-RELATED"/>
    <property type="match status" value="1"/>
</dbReference>
<dbReference type="PANTHER" id="PTHR37936:SF3">
    <property type="entry name" value="TRANSPOSASE INSC FOR INSERTION ELEMENT IS2A-RELATED"/>
    <property type="match status" value="1"/>
</dbReference>
<dbReference type="NCBIfam" id="NF047595">
    <property type="entry name" value="IS66_ISRel24_TnpA"/>
    <property type="match status" value="1"/>
</dbReference>
<evidence type="ECO:0000313" key="2">
    <source>
        <dbReference type="Proteomes" id="UP001055153"/>
    </source>
</evidence>
<dbReference type="InterPro" id="IPR010921">
    <property type="entry name" value="Trp_repressor/repl_initiator"/>
</dbReference>
<gene>
    <name evidence="1" type="ORF">GMJLKIPL_4143</name>
</gene>
<keyword evidence="2" id="KW-1185">Reference proteome</keyword>
<evidence type="ECO:0008006" key="3">
    <source>
        <dbReference type="Google" id="ProtNLM"/>
    </source>
</evidence>
<dbReference type="SUPFAM" id="SSF48295">
    <property type="entry name" value="TrpR-like"/>
    <property type="match status" value="1"/>
</dbReference>
<evidence type="ECO:0000313" key="1">
    <source>
        <dbReference type="EMBL" id="GJE02199.1"/>
    </source>
</evidence>
<reference evidence="1" key="1">
    <citation type="journal article" date="2021" name="Front. Microbiol.">
        <title>Comprehensive Comparative Genomics and Phenotyping of Methylobacterium Species.</title>
        <authorList>
            <person name="Alessa O."/>
            <person name="Ogura Y."/>
            <person name="Fujitani Y."/>
            <person name="Takami H."/>
            <person name="Hayashi T."/>
            <person name="Sahin N."/>
            <person name="Tani A."/>
        </authorList>
    </citation>
    <scope>NUCLEOTIDE SEQUENCE</scope>
    <source>
        <strain evidence="1">DSM 17168</strain>
    </source>
</reference>
<dbReference type="RefSeq" id="WP_238237715.1">
    <property type="nucleotide sequence ID" value="NZ_BPQQ01000049.1"/>
</dbReference>
<sequence>MTTSRVEVITSVERRRRWPQAEKERLVALSLEPGTSASQIARSAGVHVSQLFRWRKQLCERIAPEAPVFLPVRIETPADEPAACAHDVPPRKRPARRTGGITIELVSGDRVHVEGAVDSRALREVIAALRAR</sequence>
<accession>A0ABQ4SKB1</accession>
<dbReference type="Pfam" id="PF01527">
    <property type="entry name" value="HTH_Tnp_1"/>
    <property type="match status" value="1"/>
</dbReference>
<dbReference type="InterPro" id="IPR002514">
    <property type="entry name" value="Transposase_8"/>
</dbReference>
<name>A0ABQ4SKB1_9HYPH</name>